<dbReference type="CDD" id="cd11386">
    <property type="entry name" value="MCP_signal"/>
    <property type="match status" value="1"/>
</dbReference>
<dbReference type="CDD" id="cd06225">
    <property type="entry name" value="HAMP"/>
    <property type="match status" value="1"/>
</dbReference>
<dbReference type="GO" id="GO:0007165">
    <property type="term" value="P:signal transduction"/>
    <property type="evidence" value="ECO:0007669"/>
    <property type="project" value="UniProtKB-KW"/>
</dbReference>
<gene>
    <name evidence="9" type="ORF">OM076_06255</name>
</gene>
<evidence type="ECO:0000256" key="1">
    <source>
        <dbReference type="ARBA" id="ARBA00022692"/>
    </source>
</evidence>
<accession>A0A9X3S0B4</accession>
<dbReference type="PROSITE" id="PS50111">
    <property type="entry name" value="CHEMOTAXIS_TRANSDUC_2"/>
    <property type="match status" value="1"/>
</dbReference>
<dbReference type="Proteomes" id="UP001149140">
    <property type="component" value="Unassembled WGS sequence"/>
</dbReference>
<keyword evidence="6" id="KW-0472">Membrane</keyword>
<evidence type="ECO:0000256" key="2">
    <source>
        <dbReference type="ARBA" id="ARBA00022989"/>
    </source>
</evidence>
<keyword evidence="1 6" id="KW-0812">Transmembrane</keyword>
<dbReference type="SMART" id="SM00304">
    <property type="entry name" value="HAMP"/>
    <property type="match status" value="2"/>
</dbReference>
<dbReference type="InterPro" id="IPR004089">
    <property type="entry name" value="MCPsignal_dom"/>
</dbReference>
<keyword evidence="10" id="KW-1185">Reference proteome</keyword>
<evidence type="ECO:0000256" key="5">
    <source>
        <dbReference type="PROSITE-ProRule" id="PRU00284"/>
    </source>
</evidence>
<comment type="caution">
    <text evidence="9">The sequence shown here is derived from an EMBL/GenBank/DDBJ whole genome shotgun (WGS) entry which is preliminary data.</text>
</comment>
<dbReference type="PROSITE" id="PS50885">
    <property type="entry name" value="HAMP"/>
    <property type="match status" value="1"/>
</dbReference>
<dbReference type="InterPro" id="IPR003660">
    <property type="entry name" value="HAMP_dom"/>
</dbReference>
<comment type="similarity">
    <text evidence="4">Belongs to the methyl-accepting chemotaxis (MCP) protein family.</text>
</comment>
<dbReference type="Pfam" id="PF00015">
    <property type="entry name" value="MCPsignal"/>
    <property type="match status" value="1"/>
</dbReference>
<sequence>MQRLRNLRLAVRLGIAFGALALGLLVVSVVAFKSTDNLDAKVHALAVDVPQYTSVVDGIAARMPQEGHLLAQHLYVYDGDVAAQDKVAKQFAALATQDKQGFDAMLAALGNAQDPQTRAAADGVKKLRDGYVGLLNLSTTAMEASRKETVANAEERTTSRTLYTEQILKAEAQIGAGVQASSKGAVAYAAGEGKKASDAISATKRSILIAAILSALVALVLAIIVTRSVTRPVHQLQRRLESLNTEDLEALSGGLEACADGDLTKTVSTSTAPVEVSSEDELGRLSHTFNAMLSNAGRSVESYNAMRLKLGETIGQVSISAGTVSAASQQMAQTSDETTRAIEEIASAVGEVAQGAETQVRVVESARHSAAEAARAAGVSAQTAEETARAADEALAVAGQGVEAANSATEAMRQVAEASGEVSAAIQDLSARSEKIGGIVDTITGLAEQTNLLALNAAIEAARAGEQGKGFAVVAEEVRKLAEGSQAAAAEISGLIAEIQRETGRAVQVVADSGKRTDEGVSTVAEARDAFQRIGASVEHMSQRVVEIAASVQQISAETEQMQGDIVQVADVAQSSSASAEQVSASTEQTSASAQEISSSAQELATTAEDLERLVGQFKIAV</sequence>
<protein>
    <submittedName>
        <fullName evidence="9">Methyl-accepting chemotaxis protein</fullName>
    </submittedName>
</protein>
<dbReference type="PANTHER" id="PTHR32089">
    <property type="entry name" value="METHYL-ACCEPTING CHEMOTAXIS PROTEIN MCPB"/>
    <property type="match status" value="1"/>
</dbReference>
<dbReference type="RefSeq" id="WP_270038622.1">
    <property type="nucleotide sequence ID" value="NZ_JAPDOD010000003.1"/>
</dbReference>
<proteinExistence type="inferred from homology"/>
<dbReference type="EMBL" id="JAPDOD010000003">
    <property type="protein sequence ID" value="MDA0159857.1"/>
    <property type="molecule type" value="Genomic_DNA"/>
</dbReference>
<dbReference type="Gene3D" id="6.10.340.10">
    <property type="match status" value="1"/>
</dbReference>
<organism evidence="9 10">
    <name type="scientific">Solirubrobacter ginsenosidimutans</name>
    <dbReference type="NCBI Taxonomy" id="490573"/>
    <lineage>
        <taxon>Bacteria</taxon>
        <taxon>Bacillati</taxon>
        <taxon>Actinomycetota</taxon>
        <taxon>Thermoleophilia</taxon>
        <taxon>Solirubrobacterales</taxon>
        <taxon>Solirubrobacteraceae</taxon>
        <taxon>Solirubrobacter</taxon>
    </lineage>
</organism>
<dbReference type="GO" id="GO:0016020">
    <property type="term" value="C:membrane"/>
    <property type="evidence" value="ECO:0007669"/>
    <property type="project" value="InterPro"/>
</dbReference>
<evidence type="ECO:0000256" key="4">
    <source>
        <dbReference type="ARBA" id="ARBA00029447"/>
    </source>
</evidence>
<evidence type="ECO:0000256" key="6">
    <source>
        <dbReference type="SAM" id="Phobius"/>
    </source>
</evidence>
<dbReference type="SUPFAM" id="SSF58104">
    <property type="entry name" value="Methyl-accepting chemotaxis protein (MCP) signaling domain"/>
    <property type="match status" value="1"/>
</dbReference>
<dbReference type="Pfam" id="PF00672">
    <property type="entry name" value="HAMP"/>
    <property type="match status" value="1"/>
</dbReference>
<evidence type="ECO:0000313" key="9">
    <source>
        <dbReference type="EMBL" id="MDA0159857.1"/>
    </source>
</evidence>
<feature type="domain" description="Methyl-accepting transducer" evidence="7">
    <location>
        <begin position="334"/>
        <end position="570"/>
    </location>
</feature>
<evidence type="ECO:0000256" key="3">
    <source>
        <dbReference type="ARBA" id="ARBA00023224"/>
    </source>
</evidence>
<feature type="domain" description="HAMP" evidence="8">
    <location>
        <begin position="248"/>
        <end position="301"/>
    </location>
</feature>
<evidence type="ECO:0000313" key="10">
    <source>
        <dbReference type="Proteomes" id="UP001149140"/>
    </source>
</evidence>
<dbReference type="SMART" id="SM00283">
    <property type="entry name" value="MA"/>
    <property type="match status" value="1"/>
</dbReference>
<dbReference type="PANTHER" id="PTHR32089:SF112">
    <property type="entry name" value="LYSOZYME-LIKE PROTEIN-RELATED"/>
    <property type="match status" value="1"/>
</dbReference>
<evidence type="ECO:0000259" key="7">
    <source>
        <dbReference type="PROSITE" id="PS50111"/>
    </source>
</evidence>
<evidence type="ECO:0000259" key="8">
    <source>
        <dbReference type="PROSITE" id="PS50885"/>
    </source>
</evidence>
<keyword evidence="2 6" id="KW-1133">Transmembrane helix</keyword>
<dbReference type="AlphaFoldDB" id="A0A9X3S0B4"/>
<dbReference type="Gene3D" id="1.10.287.950">
    <property type="entry name" value="Methyl-accepting chemotaxis protein"/>
    <property type="match status" value="2"/>
</dbReference>
<name>A0A9X3S0B4_9ACTN</name>
<reference evidence="9" key="1">
    <citation type="submission" date="2022-10" db="EMBL/GenBank/DDBJ databases">
        <title>The WGS of Solirubrobacter ginsenosidimutans DSM 21036.</title>
        <authorList>
            <person name="Jiang Z."/>
        </authorList>
    </citation>
    <scope>NUCLEOTIDE SEQUENCE</scope>
    <source>
        <strain evidence="9">DSM 21036</strain>
    </source>
</reference>
<feature type="transmembrane region" description="Helical" evidence="6">
    <location>
        <begin position="207"/>
        <end position="229"/>
    </location>
</feature>
<keyword evidence="3 5" id="KW-0807">Transducer</keyword>